<protein>
    <submittedName>
        <fullName evidence="1">Uncharacterized protein</fullName>
    </submittedName>
</protein>
<organism evidence="1 2">
    <name type="scientific">Gossypium barbadense</name>
    <name type="common">Sea Island cotton</name>
    <name type="synonym">Hibiscus barbadensis</name>
    <dbReference type="NCBI Taxonomy" id="3634"/>
    <lineage>
        <taxon>Eukaryota</taxon>
        <taxon>Viridiplantae</taxon>
        <taxon>Streptophyta</taxon>
        <taxon>Embryophyta</taxon>
        <taxon>Tracheophyta</taxon>
        <taxon>Spermatophyta</taxon>
        <taxon>Magnoliopsida</taxon>
        <taxon>eudicotyledons</taxon>
        <taxon>Gunneridae</taxon>
        <taxon>Pentapetalae</taxon>
        <taxon>rosids</taxon>
        <taxon>malvids</taxon>
        <taxon>Malvales</taxon>
        <taxon>Malvaceae</taxon>
        <taxon>Malvoideae</taxon>
        <taxon>Gossypium</taxon>
    </lineage>
</organism>
<evidence type="ECO:0000313" key="1">
    <source>
        <dbReference type="EMBL" id="PPR92062.1"/>
    </source>
</evidence>
<reference evidence="1 2" key="1">
    <citation type="submission" date="2015-01" db="EMBL/GenBank/DDBJ databases">
        <title>Genome of allotetraploid Gossypium barbadense reveals genomic plasticity and fiber elongation in cotton evolution.</title>
        <authorList>
            <person name="Chen X."/>
            <person name="Liu X."/>
            <person name="Zhao B."/>
            <person name="Zheng H."/>
            <person name="Hu Y."/>
            <person name="Lu G."/>
            <person name="Yang C."/>
            <person name="Chen J."/>
            <person name="Shan C."/>
            <person name="Zhang L."/>
            <person name="Zhou Y."/>
            <person name="Wang L."/>
            <person name="Guo W."/>
            <person name="Bai Y."/>
            <person name="Ruan J."/>
            <person name="Shangguan X."/>
            <person name="Mao Y."/>
            <person name="Jiang J."/>
            <person name="Zhu Y."/>
            <person name="Lei J."/>
            <person name="Kang H."/>
            <person name="Chen S."/>
            <person name="He X."/>
            <person name="Wang R."/>
            <person name="Wang Y."/>
            <person name="Chen J."/>
            <person name="Wang L."/>
            <person name="Yu S."/>
            <person name="Wang B."/>
            <person name="Wei J."/>
            <person name="Song S."/>
            <person name="Lu X."/>
            <person name="Gao Z."/>
            <person name="Gu W."/>
            <person name="Deng X."/>
            <person name="Ma D."/>
            <person name="Wang S."/>
            <person name="Liang W."/>
            <person name="Fang L."/>
            <person name="Cai C."/>
            <person name="Zhu X."/>
            <person name="Zhou B."/>
            <person name="Zhang Y."/>
            <person name="Chen Z."/>
            <person name="Xu S."/>
            <person name="Zhu R."/>
            <person name="Wang S."/>
            <person name="Zhang T."/>
            <person name="Zhao G."/>
        </authorList>
    </citation>
    <scope>NUCLEOTIDE SEQUENCE [LARGE SCALE GENOMIC DNA]</scope>
    <source>
        <strain evidence="2">cv. Xinhai21</strain>
        <tissue evidence="1">Leaf</tissue>
    </source>
</reference>
<evidence type="ECO:0000313" key="2">
    <source>
        <dbReference type="Proteomes" id="UP000239757"/>
    </source>
</evidence>
<dbReference type="AlphaFoldDB" id="A0A2P5WLU9"/>
<sequence>MALNMPQKKLYLLEYLKNLYSHIDEFQNTIEDSTRYGKGPSLVAHASNWSAPLIQPASSYVPKACAPWKGRIIKSSPGRFNPVIKPVSVPFPAPGEIPHKGIYYDPPEEGGNGEVLLRVNA</sequence>
<dbReference type="Proteomes" id="UP000239757">
    <property type="component" value="Unassembled WGS sequence"/>
</dbReference>
<dbReference type="EMBL" id="KZ667154">
    <property type="protein sequence ID" value="PPR92062.1"/>
    <property type="molecule type" value="Genomic_DNA"/>
</dbReference>
<accession>A0A2P5WLU9</accession>
<gene>
    <name evidence="1" type="ORF">GOBAR_AA28617</name>
</gene>
<name>A0A2P5WLU9_GOSBA</name>
<proteinExistence type="predicted"/>